<organism evidence="1 2">
    <name type="scientific">Cladophialophora psammophila CBS 110553</name>
    <dbReference type="NCBI Taxonomy" id="1182543"/>
    <lineage>
        <taxon>Eukaryota</taxon>
        <taxon>Fungi</taxon>
        <taxon>Dikarya</taxon>
        <taxon>Ascomycota</taxon>
        <taxon>Pezizomycotina</taxon>
        <taxon>Eurotiomycetes</taxon>
        <taxon>Chaetothyriomycetidae</taxon>
        <taxon>Chaetothyriales</taxon>
        <taxon>Herpotrichiellaceae</taxon>
        <taxon>Cladophialophora</taxon>
    </lineage>
</organism>
<evidence type="ECO:0008006" key="3">
    <source>
        <dbReference type="Google" id="ProtNLM"/>
    </source>
</evidence>
<protein>
    <recommendedName>
        <fullName evidence="3">Heterokaryon incompatibility domain-containing protein</fullName>
    </recommendedName>
</protein>
<dbReference type="PANTHER" id="PTHR39596:SF2">
    <property type="entry name" value="HET DOMAIN PROTEIN (AFU_ORTHOLOGUE AFUA_1G17550)-RELATED"/>
    <property type="match status" value="1"/>
</dbReference>
<dbReference type="EMBL" id="AMGX01000018">
    <property type="protein sequence ID" value="EXJ66853.1"/>
    <property type="molecule type" value="Genomic_DNA"/>
</dbReference>
<reference evidence="1 2" key="1">
    <citation type="submission" date="2013-03" db="EMBL/GenBank/DDBJ databases">
        <title>The Genome Sequence of Cladophialophora psammophila CBS 110553.</title>
        <authorList>
            <consortium name="The Broad Institute Genomics Platform"/>
            <person name="Cuomo C."/>
            <person name="de Hoog S."/>
            <person name="Gorbushina A."/>
            <person name="Walker B."/>
            <person name="Young S.K."/>
            <person name="Zeng Q."/>
            <person name="Gargeya S."/>
            <person name="Fitzgerald M."/>
            <person name="Haas B."/>
            <person name="Abouelleil A."/>
            <person name="Allen A.W."/>
            <person name="Alvarado L."/>
            <person name="Arachchi H.M."/>
            <person name="Berlin A.M."/>
            <person name="Chapman S.B."/>
            <person name="Gainer-Dewar J."/>
            <person name="Goldberg J."/>
            <person name="Griggs A."/>
            <person name="Gujja S."/>
            <person name="Hansen M."/>
            <person name="Howarth C."/>
            <person name="Imamovic A."/>
            <person name="Ireland A."/>
            <person name="Larimer J."/>
            <person name="McCowan C."/>
            <person name="Murphy C."/>
            <person name="Pearson M."/>
            <person name="Poon T.W."/>
            <person name="Priest M."/>
            <person name="Roberts A."/>
            <person name="Saif S."/>
            <person name="Shea T."/>
            <person name="Sisk P."/>
            <person name="Sykes S."/>
            <person name="Wortman J."/>
            <person name="Nusbaum C."/>
            <person name="Birren B."/>
        </authorList>
    </citation>
    <scope>NUCLEOTIDE SEQUENCE [LARGE SCALE GENOMIC DNA]</scope>
    <source>
        <strain evidence="1 2">CBS 110553</strain>
    </source>
</reference>
<dbReference type="PANTHER" id="PTHR39596">
    <property type="match status" value="1"/>
</dbReference>
<dbReference type="OrthoDB" id="2426273at2759"/>
<proteinExistence type="predicted"/>
<dbReference type="RefSeq" id="XP_007748816.1">
    <property type="nucleotide sequence ID" value="XM_007750626.1"/>
</dbReference>
<accession>W9WG25</accession>
<dbReference type="AlphaFoldDB" id="W9WG25"/>
<evidence type="ECO:0000313" key="1">
    <source>
        <dbReference type="EMBL" id="EXJ66853.1"/>
    </source>
</evidence>
<evidence type="ECO:0000313" key="2">
    <source>
        <dbReference type="Proteomes" id="UP000019471"/>
    </source>
</evidence>
<name>W9WG25_9EURO</name>
<keyword evidence="2" id="KW-1185">Reference proteome</keyword>
<dbReference type="Proteomes" id="UP000019471">
    <property type="component" value="Unassembled WGS sequence"/>
</dbReference>
<gene>
    <name evidence="1" type="ORF">A1O5_10048</name>
</gene>
<dbReference type="HOGENOM" id="CLU_437419_0_0_1"/>
<dbReference type="GeneID" id="19194743"/>
<comment type="caution">
    <text evidence="1">The sequence shown here is derived from an EMBL/GenBank/DDBJ whole genome shotgun (WGS) entry which is preliminary data.</text>
</comment>
<sequence>MDYLPRILVRPSHDRLQISTLEGLIAAKLSDSDGSRAVSFSFEAAPNGGVEEKREETGMLCDLFSHTLTQFLTVTHSEGKRLIPVPTKSHGAETIPIAALSSVLASLVKEHLQNRKETAINNSVQNEKVLESLQRAATTLQTFKDVLTIQNGASQISQFQLAALSLQCLIETLYDLTLPQFHLPTIYSIANPYPFWIDNVLVNKLLLDSGWDESKIRALPKDVRFRYYVSFLSSGGPELKRRRSSAYFKERYSPAHVSGNCRCIRLNADLDIGNKEITNPYFNLVTFSAVSSHHHCLKLEKQKLPSEKDVSLTFVAFSHLRSDGLGSSEENALPRCQVEYLQDLSNRLLPEEDHPVPFYIDTLCVPTQGSAKAAALRNMQRIFGSARKVLALDIGLSATAVSPLPQENLTRIRYSSFMQRLYTVAECAVSLDMYFHFQGGTFVSLTDLISTYDANEEFPLLSMVSFKDRRRNTLTLQDFEDLSLALVWLSDDLHVLKMYSRGQLDGPLPKIDVDSVFPLVSGERSPSHEVCGMHFLRRLLRLGFLALPHMRYFAQADEAANLDEVAHKILDAYRDILGESESAAKTNNRRLLPGQVPERSTVDCVLSRLGKVYKLNSSMKV</sequence>